<evidence type="ECO:0000313" key="2">
    <source>
        <dbReference type="Proteomes" id="UP000789920"/>
    </source>
</evidence>
<protein>
    <submittedName>
        <fullName evidence="1">29952_t:CDS:1</fullName>
    </submittedName>
</protein>
<evidence type="ECO:0000313" key="1">
    <source>
        <dbReference type="EMBL" id="CAG8817093.1"/>
    </source>
</evidence>
<reference evidence="1" key="1">
    <citation type="submission" date="2021-06" db="EMBL/GenBank/DDBJ databases">
        <authorList>
            <person name="Kallberg Y."/>
            <person name="Tangrot J."/>
            <person name="Rosling A."/>
        </authorList>
    </citation>
    <scope>NUCLEOTIDE SEQUENCE</scope>
    <source>
        <strain evidence="1">MA461A</strain>
    </source>
</reference>
<keyword evidence="2" id="KW-1185">Reference proteome</keyword>
<name>A0ACA9RZM4_9GLOM</name>
<sequence length="44" mass="5266">FFVNWAKNESKIIELTTSLQEIYSAYYQFSNREFSAWQTLIRAA</sequence>
<gene>
    <name evidence="1" type="ORF">RPERSI_LOCUS24602</name>
</gene>
<comment type="caution">
    <text evidence="1">The sequence shown here is derived from an EMBL/GenBank/DDBJ whole genome shotgun (WGS) entry which is preliminary data.</text>
</comment>
<dbReference type="EMBL" id="CAJVQC010079400">
    <property type="protein sequence ID" value="CAG8817093.1"/>
    <property type="molecule type" value="Genomic_DNA"/>
</dbReference>
<dbReference type="Proteomes" id="UP000789920">
    <property type="component" value="Unassembled WGS sequence"/>
</dbReference>
<feature type="non-terminal residue" evidence="1">
    <location>
        <position position="1"/>
    </location>
</feature>
<feature type="non-terminal residue" evidence="1">
    <location>
        <position position="44"/>
    </location>
</feature>
<accession>A0ACA9RZM4</accession>
<organism evidence="1 2">
    <name type="scientific">Racocetra persica</name>
    <dbReference type="NCBI Taxonomy" id="160502"/>
    <lineage>
        <taxon>Eukaryota</taxon>
        <taxon>Fungi</taxon>
        <taxon>Fungi incertae sedis</taxon>
        <taxon>Mucoromycota</taxon>
        <taxon>Glomeromycotina</taxon>
        <taxon>Glomeromycetes</taxon>
        <taxon>Diversisporales</taxon>
        <taxon>Gigasporaceae</taxon>
        <taxon>Racocetra</taxon>
    </lineage>
</organism>
<proteinExistence type="predicted"/>